<dbReference type="AlphaFoldDB" id="A0A8S1X2A3"/>
<keyword evidence="3" id="KW-1185">Reference proteome</keyword>
<reference evidence="2" key="1">
    <citation type="submission" date="2021-01" db="EMBL/GenBank/DDBJ databases">
        <authorList>
            <consortium name="Genoscope - CEA"/>
            <person name="William W."/>
        </authorList>
    </citation>
    <scope>NUCLEOTIDE SEQUENCE</scope>
</reference>
<sequence length="861" mass="102466">MEQNTKTNQEYFKKLMLIRKKMNDVKADQSPTVIKYLVRRKSADEIQVPLHDVEYNNQPERKNVLYFKNFQKVTIDPHIKLDEINEEKWTIMTNNYKSLIERSRQSVQRHNESGQSLFHNKEPRKMQFITRRQSIEYRLREITTSTSNHTSVSPLKLTTQSNVNPSVDPTYARFKKYYQRIGIPTDSPIKLRLQRMMSIPMAPQKKKDKSTYSTNSQNRSPSPVSKILNTKANSQLQYLKEIREICSIASNYHAEVKQDERNQIQHASQQVGYIQAEFNKFHNMLTSDLETTIGFACDKEYHKGMKEVKRRFQEINQFKKKALKDFNNVDNVINSISDIIEKRKREPLSKSIDCTSFPNTKQQRLQSCLNKMGQIDYDQQQLDRESGIRTASIFSDRIAAVLPQKELADKELNQELAINCHLHDTSKFGQIMEQALLLHSFHKDCSEKLNQNLSLLDPNNFKTRRERAKFQYRNEMNQKSIQAQEYYMKKFQLEHMRLKDRLIDSDQKTLIDHKYGQDRNKGSKSAKNRKRIQQVTEKINRNKIVVIQNLFKSGHDQKSQKAEEVLRFLELYSKVDRENNQVFSQIIEINGQFSMKIELYLRKIFFKFSNQECDDLNELYKYINLSGYLECFRLSHLDIEDKELITVYENNVKIQNSDKDRGMNFTFFRDSLIDVANCISLLPSKEEKLHRLVEEYLLEIYNQVLDQNEIRVLTIKSYQVFNGLFFPLIQKLFLMYGQSIQNYNFHDQRLNLDKIILVFMQIKVFPQKFSKQFIRHHYCYCAEQDEGLNVNEFQHFINIMALSQSKRISISRELNNIIQYNQYKLASKFEDINEYEQKIFRKIMIFYFHSEFLNLQNVEQD</sequence>
<feature type="region of interest" description="Disordered" evidence="1">
    <location>
        <begin position="200"/>
        <end position="228"/>
    </location>
</feature>
<protein>
    <submittedName>
        <fullName evidence="2">Uncharacterized protein</fullName>
    </submittedName>
</protein>
<evidence type="ECO:0000313" key="3">
    <source>
        <dbReference type="Proteomes" id="UP000683925"/>
    </source>
</evidence>
<evidence type="ECO:0000313" key="2">
    <source>
        <dbReference type="EMBL" id="CAD8194765.1"/>
    </source>
</evidence>
<name>A0A8S1X2A3_PAROT</name>
<feature type="compositionally biased region" description="Polar residues" evidence="1">
    <location>
        <begin position="211"/>
        <end position="228"/>
    </location>
</feature>
<gene>
    <name evidence="2" type="ORF">POCTA_138.1.T1070139</name>
</gene>
<evidence type="ECO:0000256" key="1">
    <source>
        <dbReference type="SAM" id="MobiDB-lite"/>
    </source>
</evidence>
<dbReference type="OMA" id="ELAINCH"/>
<dbReference type="OrthoDB" id="297409at2759"/>
<accession>A0A8S1X2A3</accession>
<proteinExistence type="predicted"/>
<dbReference type="EMBL" id="CAJJDP010000107">
    <property type="protein sequence ID" value="CAD8194765.1"/>
    <property type="molecule type" value="Genomic_DNA"/>
</dbReference>
<comment type="caution">
    <text evidence="2">The sequence shown here is derived from an EMBL/GenBank/DDBJ whole genome shotgun (WGS) entry which is preliminary data.</text>
</comment>
<organism evidence="2 3">
    <name type="scientific">Paramecium octaurelia</name>
    <dbReference type="NCBI Taxonomy" id="43137"/>
    <lineage>
        <taxon>Eukaryota</taxon>
        <taxon>Sar</taxon>
        <taxon>Alveolata</taxon>
        <taxon>Ciliophora</taxon>
        <taxon>Intramacronucleata</taxon>
        <taxon>Oligohymenophorea</taxon>
        <taxon>Peniculida</taxon>
        <taxon>Parameciidae</taxon>
        <taxon>Paramecium</taxon>
    </lineage>
</organism>
<dbReference type="Proteomes" id="UP000683925">
    <property type="component" value="Unassembled WGS sequence"/>
</dbReference>